<proteinExistence type="inferred from homology"/>
<reference evidence="10" key="1">
    <citation type="submission" date="2020-05" db="EMBL/GenBank/DDBJ databases">
        <title>Phylogenomic resolution of chytrid fungi.</title>
        <authorList>
            <person name="Stajich J.E."/>
            <person name="Amses K."/>
            <person name="Simmons R."/>
            <person name="Seto K."/>
            <person name="Myers J."/>
            <person name="Bonds A."/>
            <person name="Quandt C.A."/>
            <person name="Barry K."/>
            <person name="Liu P."/>
            <person name="Grigoriev I."/>
            <person name="Longcore J.E."/>
            <person name="James T.Y."/>
        </authorList>
    </citation>
    <scope>NUCLEOTIDE SEQUENCE</scope>
    <source>
        <strain evidence="10">JEL0513</strain>
    </source>
</reference>
<protein>
    <recommendedName>
        <fullName evidence="4">Protein PNS1</fullName>
    </recommendedName>
</protein>
<evidence type="ECO:0000313" key="11">
    <source>
        <dbReference type="Proteomes" id="UP001211907"/>
    </source>
</evidence>
<evidence type="ECO:0000313" key="10">
    <source>
        <dbReference type="EMBL" id="KAJ3093496.1"/>
    </source>
</evidence>
<comment type="caution">
    <text evidence="10">The sequence shown here is derived from an EMBL/GenBank/DDBJ whole genome shotgun (WGS) entry which is preliminary data.</text>
</comment>
<gene>
    <name evidence="10" type="ORF">HK100_006579</name>
</gene>
<feature type="transmembrane region" description="Helical" evidence="9">
    <location>
        <begin position="813"/>
        <end position="839"/>
    </location>
</feature>
<evidence type="ECO:0000256" key="2">
    <source>
        <dbReference type="ARBA" id="ARBA00004141"/>
    </source>
</evidence>
<evidence type="ECO:0000256" key="4">
    <source>
        <dbReference type="ARBA" id="ARBA00015388"/>
    </source>
</evidence>
<dbReference type="GO" id="GO:0016020">
    <property type="term" value="C:membrane"/>
    <property type="evidence" value="ECO:0007669"/>
    <property type="project" value="UniProtKB-SubCell"/>
</dbReference>
<organism evidence="10 11">
    <name type="scientific">Physocladia obscura</name>
    <dbReference type="NCBI Taxonomy" id="109957"/>
    <lineage>
        <taxon>Eukaryota</taxon>
        <taxon>Fungi</taxon>
        <taxon>Fungi incertae sedis</taxon>
        <taxon>Chytridiomycota</taxon>
        <taxon>Chytridiomycota incertae sedis</taxon>
        <taxon>Chytridiomycetes</taxon>
        <taxon>Chytridiales</taxon>
        <taxon>Chytriomycetaceae</taxon>
        <taxon>Physocladia</taxon>
    </lineage>
</organism>
<dbReference type="GO" id="GO:0022857">
    <property type="term" value="F:transmembrane transporter activity"/>
    <property type="evidence" value="ECO:0007669"/>
    <property type="project" value="InterPro"/>
</dbReference>
<name>A0AAD5XCK2_9FUNG</name>
<comment type="subcellular location">
    <subcellularLocation>
        <location evidence="2">Membrane</location>
        <topology evidence="2">Multi-pass membrane protein</topology>
    </subcellularLocation>
</comment>
<feature type="transmembrane region" description="Helical" evidence="9">
    <location>
        <begin position="582"/>
        <end position="609"/>
    </location>
</feature>
<feature type="transmembrane region" description="Helical" evidence="9">
    <location>
        <begin position="518"/>
        <end position="537"/>
    </location>
</feature>
<evidence type="ECO:0000256" key="8">
    <source>
        <dbReference type="SAM" id="MobiDB-lite"/>
    </source>
</evidence>
<keyword evidence="6 9" id="KW-1133">Transmembrane helix</keyword>
<evidence type="ECO:0000256" key="3">
    <source>
        <dbReference type="ARBA" id="ARBA00007168"/>
    </source>
</evidence>
<evidence type="ECO:0000256" key="6">
    <source>
        <dbReference type="ARBA" id="ARBA00022989"/>
    </source>
</evidence>
<feature type="transmembrane region" description="Helical" evidence="9">
    <location>
        <begin position="714"/>
        <end position="731"/>
    </location>
</feature>
<comment type="function">
    <text evidence="1">Probably involved in transport through the plasma membrane.</text>
</comment>
<keyword evidence="7 9" id="KW-0472">Membrane</keyword>
<dbReference type="Pfam" id="PF04515">
    <property type="entry name" value="Choline_transpo"/>
    <property type="match status" value="1"/>
</dbReference>
<keyword evidence="11" id="KW-1185">Reference proteome</keyword>
<feature type="region of interest" description="Disordered" evidence="8">
    <location>
        <begin position="136"/>
        <end position="161"/>
    </location>
</feature>
<feature type="transmembrane region" description="Helical" evidence="9">
    <location>
        <begin position="615"/>
        <end position="634"/>
    </location>
</feature>
<dbReference type="Proteomes" id="UP001211907">
    <property type="component" value="Unassembled WGS sequence"/>
</dbReference>
<dbReference type="AlphaFoldDB" id="A0AAD5XCK2"/>
<keyword evidence="5 9" id="KW-0812">Transmembrane</keyword>
<comment type="similarity">
    <text evidence="3">Belongs to the CTL (choline transporter-like) family.</text>
</comment>
<feature type="transmembrane region" description="Helical" evidence="9">
    <location>
        <begin position="46"/>
        <end position="64"/>
    </location>
</feature>
<feature type="transmembrane region" description="Helical" evidence="9">
    <location>
        <begin position="543"/>
        <end position="561"/>
    </location>
</feature>
<dbReference type="PANTHER" id="PTHR12385">
    <property type="entry name" value="CHOLINE TRANSPORTER-LIKE (SLC FAMILY 44)"/>
    <property type="match status" value="1"/>
</dbReference>
<dbReference type="InterPro" id="IPR007603">
    <property type="entry name" value="Choline_transptr-like"/>
</dbReference>
<feature type="transmembrane region" description="Helical" evidence="9">
    <location>
        <begin position="486"/>
        <end position="511"/>
    </location>
</feature>
<dbReference type="EMBL" id="JADGJH010003054">
    <property type="protein sequence ID" value="KAJ3093496.1"/>
    <property type="molecule type" value="Genomic_DNA"/>
</dbReference>
<sequence>MTANVTTTNANATTTTALLGVGAERGPDKTYAVLGQSPYRRRCQDAAWIVPFAALLAFVALFGVRGARLVTNTQAYCGLVAPDALDAAALPVADPTTAAAVYAGCVHYIVTGSLSAARSNCLVFAINSLALNSTSTGGTTTAGTTTTRATTTTAGTTSTSTSISTVTTTTATSVSLSPSPSPSPAISRRQSSALSPQVVLAFSLCTSLLAANSPNAPESCLQYGIGSFLNQATATSSSAFKNVFSTCLQPALSTSPSAAIDSCADSAIDSLIAAANASSTVSSLSIFSNCLKSSSASTSAIEQCVSSALSPHIPTSDISTFISSCIGPSISADVSAIPSCVSSSFSALLASNTASSSIAQAVDTCITPFINGSTNALNIASSCLEFGLTKVLGGTGDQIFNLIEEGVSSLLGGDLAKTFSQSCLVQTVGDLTAGKGFDLQSNCLFQGLAQEFCADVVSAVTDSIANGISSYFTSFRDRVAQNAGHLAGTFLFIVVAGVAMAMVWMSVLILFGEGLIQFSIATTLINLTVLMIINFIILNIPIAVILLIYLIFKIGWFIFIWKRIRFVSILLRVTVAHLRRNPGAFILAAFLFIWNAAWSFLFACAYLEIYSPNSIPNPHIMTFAIVVLVLGFFWAFEVWKGVLGVSVAGSLGTWYYQSRDDDAGEKPVKKSAILKSFGHAVTLSFGSICLSSLFLAVLKTAHYFYKKAKNSRSLWVKAIVNALFGWMDYLLKTFDLYALVRVGIHYEPYLVAAKTTWGLISQQGLDALINDDCIETVTSSTSLLGSITLGSIAFITSKIVFKLDWDITLMCVFVSLLFGFAMLSIMGVTVEMGVVALFVCLAEDGEVLIDLHPRECKVLVEALVERCRERGWKIPGEVEILEERIKQTGF</sequence>
<accession>A0AAD5XCK2</accession>
<dbReference type="PANTHER" id="PTHR12385:SF4">
    <property type="entry name" value="PROTEIN PNS1"/>
    <property type="match status" value="1"/>
</dbReference>
<evidence type="ECO:0000256" key="9">
    <source>
        <dbReference type="SAM" id="Phobius"/>
    </source>
</evidence>
<feature type="transmembrane region" description="Helical" evidence="9">
    <location>
        <begin position="641"/>
        <end position="657"/>
    </location>
</feature>
<evidence type="ECO:0000256" key="5">
    <source>
        <dbReference type="ARBA" id="ARBA00022692"/>
    </source>
</evidence>
<feature type="transmembrane region" description="Helical" evidence="9">
    <location>
        <begin position="783"/>
        <end position="801"/>
    </location>
</feature>
<evidence type="ECO:0000256" key="7">
    <source>
        <dbReference type="ARBA" id="ARBA00023136"/>
    </source>
</evidence>
<feature type="transmembrane region" description="Helical" evidence="9">
    <location>
        <begin position="677"/>
        <end position="698"/>
    </location>
</feature>
<evidence type="ECO:0000256" key="1">
    <source>
        <dbReference type="ARBA" id="ARBA00002957"/>
    </source>
</evidence>